<dbReference type="FunFam" id="3.40.190.290:FF:000001">
    <property type="entry name" value="Transcriptional regulator, LysR family"/>
    <property type="match status" value="1"/>
</dbReference>
<keyword evidence="4" id="KW-0804">Transcription</keyword>
<dbReference type="CDD" id="cd08472">
    <property type="entry name" value="PBP2_CrgA_like_3"/>
    <property type="match status" value="1"/>
</dbReference>
<dbReference type="InterPro" id="IPR058163">
    <property type="entry name" value="LysR-type_TF_proteobact-type"/>
</dbReference>
<evidence type="ECO:0000256" key="1">
    <source>
        <dbReference type="ARBA" id="ARBA00009437"/>
    </source>
</evidence>
<protein>
    <submittedName>
        <fullName evidence="6">LysR family transcriptional regulator</fullName>
    </submittedName>
</protein>
<evidence type="ECO:0000259" key="5">
    <source>
        <dbReference type="PROSITE" id="PS50931"/>
    </source>
</evidence>
<dbReference type="Gene3D" id="1.10.10.10">
    <property type="entry name" value="Winged helix-like DNA-binding domain superfamily/Winged helix DNA-binding domain"/>
    <property type="match status" value="1"/>
</dbReference>
<comment type="similarity">
    <text evidence="1">Belongs to the LysR transcriptional regulatory family.</text>
</comment>
<gene>
    <name evidence="6" type="ORF">HU722_27040</name>
</gene>
<dbReference type="PROSITE" id="PS50931">
    <property type="entry name" value="HTH_LYSR"/>
    <property type="match status" value="1"/>
</dbReference>
<dbReference type="Pfam" id="PF03466">
    <property type="entry name" value="LysR_substrate"/>
    <property type="match status" value="1"/>
</dbReference>
<evidence type="ECO:0000256" key="3">
    <source>
        <dbReference type="ARBA" id="ARBA00023125"/>
    </source>
</evidence>
<organism evidence="6">
    <name type="scientific">Pseudomonas tritici</name>
    <dbReference type="NCBI Taxonomy" id="2745518"/>
    <lineage>
        <taxon>Bacteria</taxon>
        <taxon>Pseudomonadati</taxon>
        <taxon>Pseudomonadota</taxon>
        <taxon>Gammaproteobacteria</taxon>
        <taxon>Pseudomonadales</taxon>
        <taxon>Pseudomonadaceae</taxon>
        <taxon>Pseudomonas</taxon>
    </lineage>
</organism>
<dbReference type="FunFam" id="1.10.10.10:FF:000001">
    <property type="entry name" value="LysR family transcriptional regulator"/>
    <property type="match status" value="1"/>
</dbReference>
<dbReference type="EMBL" id="JABWQF010000018">
    <property type="protein sequence ID" value="MBC3295189.1"/>
    <property type="molecule type" value="Genomic_DNA"/>
</dbReference>
<dbReference type="SUPFAM" id="SSF46785">
    <property type="entry name" value="Winged helix' DNA-binding domain"/>
    <property type="match status" value="1"/>
</dbReference>
<dbReference type="InterPro" id="IPR036390">
    <property type="entry name" value="WH_DNA-bd_sf"/>
</dbReference>
<comment type="caution">
    <text evidence="6">The sequence shown here is derived from an EMBL/GenBank/DDBJ whole genome shotgun (WGS) entry which is preliminary data.</text>
</comment>
<dbReference type="GO" id="GO:0003700">
    <property type="term" value="F:DNA-binding transcription factor activity"/>
    <property type="evidence" value="ECO:0007669"/>
    <property type="project" value="InterPro"/>
</dbReference>
<dbReference type="Gene3D" id="3.40.190.290">
    <property type="match status" value="1"/>
</dbReference>
<dbReference type="PANTHER" id="PTHR30537">
    <property type="entry name" value="HTH-TYPE TRANSCRIPTIONAL REGULATOR"/>
    <property type="match status" value="1"/>
</dbReference>
<reference evidence="6" key="1">
    <citation type="journal article" date="2020" name="Microorganisms">
        <title>Reliable Identification of Environmental Pseudomonas Isolates Using the rpoD Gene.</title>
        <authorList>
            <consortium name="The Broad Institute Genome Sequencing Platform"/>
            <person name="Girard L."/>
            <person name="Lood C."/>
            <person name="Rokni-Zadeh H."/>
            <person name="van Noort V."/>
            <person name="Lavigne R."/>
            <person name="De Mot R."/>
        </authorList>
    </citation>
    <scope>NUCLEOTIDE SEQUENCE [LARGE SCALE GENOMIC DNA]</scope>
    <source>
        <strain evidence="6">SWRI145</strain>
    </source>
</reference>
<dbReference type="GO" id="GO:0006351">
    <property type="term" value="P:DNA-templated transcription"/>
    <property type="evidence" value="ECO:0007669"/>
    <property type="project" value="TreeGrafter"/>
</dbReference>
<feature type="domain" description="HTH lysR-type" evidence="5">
    <location>
        <begin position="1"/>
        <end position="59"/>
    </location>
</feature>
<proteinExistence type="inferred from homology"/>
<dbReference type="InterPro" id="IPR000847">
    <property type="entry name" value="LysR_HTH_N"/>
</dbReference>
<dbReference type="GO" id="GO:0043565">
    <property type="term" value="F:sequence-specific DNA binding"/>
    <property type="evidence" value="ECO:0007669"/>
    <property type="project" value="TreeGrafter"/>
</dbReference>
<dbReference type="Pfam" id="PF00126">
    <property type="entry name" value="HTH_1"/>
    <property type="match status" value="1"/>
</dbReference>
<dbReference type="InterPro" id="IPR036388">
    <property type="entry name" value="WH-like_DNA-bd_sf"/>
</dbReference>
<name>A0A8I0CZA0_9PSED</name>
<evidence type="ECO:0000256" key="4">
    <source>
        <dbReference type="ARBA" id="ARBA00023163"/>
    </source>
</evidence>
<keyword evidence="3" id="KW-0238">DNA-binding</keyword>
<dbReference type="AlphaFoldDB" id="A0A8I0CZA0"/>
<accession>A0A8I0CZA0</accession>
<keyword evidence="2" id="KW-0805">Transcription regulation</keyword>
<dbReference type="InterPro" id="IPR005119">
    <property type="entry name" value="LysR_subst-bd"/>
</dbReference>
<evidence type="ECO:0000256" key="2">
    <source>
        <dbReference type="ARBA" id="ARBA00023015"/>
    </source>
</evidence>
<dbReference type="SUPFAM" id="SSF53850">
    <property type="entry name" value="Periplasmic binding protein-like II"/>
    <property type="match status" value="1"/>
</dbReference>
<evidence type="ECO:0000313" key="6">
    <source>
        <dbReference type="EMBL" id="MBC3295189.1"/>
    </source>
</evidence>
<dbReference type="PANTHER" id="PTHR30537:SF72">
    <property type="entry name" value="LYSR FAMILY TRANSCRIPTIONAL REGULATOR"/>
    <property type="match status" value="1"/>
</dbReference>
<sequence>MDKIHAMQLFIRVAELESFSRAADTLGLPKGSVSRQIQALENLLGTQLLHRTTRRVSLTQDGMVYYERAKDLLANLDELDGLFQSDPKSISGRLRVDMPVGVARNLVIPKLPSFLQQYPGIELELSSSDRLVDVIREGFDCVVRVGTLKDSGLIARTLGKLSIINCASPDYLARFGYPENLDDLASHAVIHYAVNLGTRPQGFEFFNGDTTLWVKTGGILTVNSTETYHAACLAGLGIIQVPRVGVREALRAKKMVEILPQYRAEPMPVSLIYPHRRNLSRRVHLFMEWLTGIMKAYVD</sequence>